<dbReference type="Proteomes" id="UP001271723">
    <property type="component" value="Unassembled WGS sequence"/>
</dbReference>
<dbReference type="SUPFAM" id="SSF109854">
    <property type="entry name" value="DinB/YfiT-like putative metalloenzymes"/>
    <property type="match status" value="1"/>
</dbReference>
<dbReference type="InterPro" id="IPR010872">
    <property type="entry name" value="MDMPI_C-term_domain"/>
</dbReference>
<dbReference type="InterPro" id="IPR017517">
    <property type="entry name" value="Maleyloyr_isom"/>
</dbReference>
<dbReference type="RefSeq" id="WP_086754328.1">
    <property type="nucleotide sequence ID" value="NZ_JAGJBZ010000002.1"/>
</dbReference>
<reference evidence="3 4" key="1">
    <citation type="journal article" date="2023" name="Microb. Genom.">
        <title>Mesoterricola silvestris gen. nov., sp. nov., Mesoterricola sediminis sp. nov., Geothrix oryzae sp. nov., Geothrix edaphica sp. nov., Geothrix rubra sp. nov., and Geothrix limicola sp. nov., six novel members of Acidobacteriota isolated from soils.</title>
        <authorList>
            <person name="Weisberg A.J."/>
            <person name="Pearce E."/>
            <person name="Kramer C.G."/>
            <person name="Chang J.H."/>
            <person name="Clarke C.R."/>
        </authorList>
    </citation>
    <scope>NUCLEOTIDE SEQUENCE [LARGE SCALE GENOMIC DNA]</scope>
    <source>
        <strain evidence="3 4">NRRL_B-2795</strain>
    </source>
</reference>
<gene>
    <name evidence="3" type="ORF">PV517_21590</name>
</gene>
<keyword evidence="4" id="KW-1185">Reference proteome</keyword>
<dbReference type="NCBIfam" id="TIGR03083">
    <property type="entry name" value="maleylpyruvate isomerase family mycothiol-dependent enzyme"/>
    <property type="match status" value="1"/>
</dbReference>
<evidence type="ECO:0000259" key="2">
    <source>
        <dbReference type="Pfam" id="PF11716"/>
    </source>
</evidence>
<sequence length="260" mass="27552">MTKTEATTPEFPALLRLIEERSAAFRAAVAAAPDLAQRVPTCPEWTLLDLVEHLGSVHRFWAATVAAGPADAPLPEAAPDAPRERAALLAWSAESTGQLLDALRESGPDRGCWTWWGTSPSPQTSGAVARHQVQEAAVHAYDAQLTTGTGQPLPDEAALDGVDEFLFTCCAGTAPWPHAPAALDLHATEGRSWRLTLSADGTRATRLTTPAATPADASLHGTAGELVLALYGRIPVDSLKSDGDGHLFDLLLAWDPEEDE</sequence>
<evidence type="ECO:0000313" key="4">
    <source>
        <dbReference type="Proteomes" id="UP001271723"/>
    </source>
</evidence>
<protein>
    <submittedName>
        <fullName evidence="3">Maleylpyruvate isomerase family mycothiol-dependent enzyme</fullName>
    </submittedName>
</protein>
<dbReference type="InterPro" id="IPR034660">
    <property type="entry name" value="DinB/YfiT-like"/>
</dbReference>
<dbReference type="PANTHER" id="PTHR40758">
    <property type="entry name" value="CONSERVED PROTEIN"/>
    <property type="match status" value="1"/>
</dbReference>
<dbReference type="EMBL" id="JARAVY010000008">
    <property type="protein sequence ID" value="MDX2911280.1"/>
    <property type="molecule type" value="Genomic_DNA"/>
</dbReference>
<name>A0ABU4L7G8_9ACTN</name>
<comment type="caution">
    <text evidence="3">The sequence shown here is derived from an EMBL/GenBank/DDBJ whole genome shotgun (WGS) entry which is preliminary data.</text>
</comment>
<organism evidence="3 4">
    <name type="scientific">Streptomyces griseiscabiei</name>
    <dbReference type="NCBI Taxonomy" id="2993540"/>
    <lineage>
        <taxon>Bacteria</taxon>
        <taxon>Bacillati</taxon>
        <taxon>Actinomycetota</taxon>
        <taxon>Actinomycetes</taxon>
        <taxon>Kitasatosporales</taxon>
        <taxon>Streptomycetaceae</taxon>
        <taxon>Streptomyces</taxon>
    </lineage>
</organism>
<dbReference type="InterPro" id="IPR024344">
    <property type="entry name" value="MDMPI_metal-binding"/>
</dbReference>
<dbReference type="Gene3D" id="1.20.120.450">
    <property type="entry name" value="dinb family like domain"/>
    <property type="match status" value="1"/>
</dbReference>
<evidence type="ECO:0000313" key="3">
    <source>
        <dbReference type="EMBL" id="MDX2911280.1"/>
    </source>
</evidence>
<keyword evidence="3" id="KW-0413">Isomerase</keyword>
<proteinExistence type="predicted"/>
<evidence type="ECO:0000259" key="1">
    <source>
        <dbReference type="Pfam" id="PF07398"/>
    </source>
</evidence>
<feature type="domain" description="MDMPI C-terminal" evidence="1">
    <location>
        <begin position="157"/>
        <end position="248"/>
    </location>
</feature>
<dbReference type="PANTHER" id="PTHR40758:SF1">
    <property type="entry name" value="CONSERVED PROTEIN"/>
    <property type="match status" value="1"/>
</dbReference>
<dbReference type="Pfam" id="PF11716">
    <property type="entry name" value="MDMPI_N"/>
    <property type="match status" value="1"/>
</dbReference>
<dbReference type="Pfam" id="PF07398">
    <property type="entry name" value="MDMPI_C"/>
    <property type="match status" value="1"/>
</dbReference>
<accession>A0ABU4L7G8</accession>
<feature type="domain" description="Mycothiol-dependent maleylpyruvate isomerase metal-binding" evidence="2">
    <location>
        <begin position="15"/>
        <end position="144"/>
    </location>
</feature>
<dbReference type="GO" id="GO:0016853">
    <property type="term" value="F:isomerase activity"/>
    <property type="evidence" value="ECO:0007669"/>
    <property type="project" value="UniProtKB-KW"/>
</dbReference>